<protein>
    <submittedName>
        <fullName evidence="4">GNAT family N-acetyltransferase</fullName>
    </submittedName>
</protein>
<keyword evidence="2" id="KW-0012">Acyltransferase</keyword>
<dbReference type="CDD" id="cd04301">
    <property type="entry name" value="NAT_SF"/>
    <property type="match status" value="1"/>
</dbReference>
<dbReference type="PROSITE" id="PS51186">
    <property type="entry name" value="GNAT"/>
    <property type="match status" value="1"/>
</dbReference>
<accession>A0A1E8GPS9</accession>
<dbReference type="OrthoDB" id="9789605at2"/>
<reference evidence="5" key="1">
    <citation type="submission" date="2016-09" db="EMBL/GenBank/DDBJ databases">
        <title>Draft genome sequence of a novel species of the family Streptococcaceae isolated from flowers.</title>
        <authorList>
            <person name="Chuah L.-O."/>
            <person name="Yap K.-P."/>
            <person name="Thong K.L."/>
            <person name="Liong M.T."/>
            <person name="Ahmad R."/>
            <person name="Rusul G."/>
        </authorList>
    </citation>
    <scope>NUCLEOTIDE SEQUENCE [LARGE SCALE GENOMIC DNA]</scope>
    <source>
        <strain evidence="5">DF1</strain>
    </source>
</reference>
<keyword evidence="5" id="KW-1185">Reference proteome</keyword>
<keyword evidence="1 4" id="KW-0808">Transferase</keyword>
<proteinExistence type="predicted"/>
<evidence type="ECO:0000313" key="4">
    <source>
        <dbReference type="EMBL" id="OFI49488.1"/>
    </source>
</evidence>
<dbReference type="Gene3D" id="3.40.630.30">
    <property type="match status" value="1"/>
</dbReference>
<evidence type="ECO:0000313" key="5">
    <source>
        <dbReference type="Proteomes" id="UP000178622"/>
    </source>
</evidence>
<gene>
    <name evidence="4" type="ORF">BG261_02605</name>
</gene>
<comment type="caution">
    <text evidence="4">The sequence shown here is derived from an EMBL/GenBank/DDBJ whole genome shotgun (WGS) entry which is preliminary data.</text>
</comment>
<dbReference type="Proteomes" id="UP000178622">
    <property type="component" value="Unassembled WGS sequence"/>
</dbReference>
<dbReference type="EMBL" id="MKIR01000012">
    <property type="protein sequence ID" value="OFI49488.1"/>
    <property type="molecule type" value="Genomic_DNA"/>
</dbReference>
<dbReference type="PANTHER" id="PTHR43800">
    <property type="entry name" value="PEPTIDYL-LYSINE N-ACETYLTRANSFERASE YJAB"/>
    <property type="match status" value="1"/>
</dbReference>
<organism evidence="4 5">
    <name type="scientific">Floricoccus tropicus</name>
    <dbReference type="NCBI Taxonomy" id="1859473"/>
    <lineage>
        <taxon>Bacteria</taxon>
        <taxon>Bacillati</taxon>
        <taxon>Bacillota</taxon>
        <taxon>Bacilli</taxon>
        <taxon>Lactobacillales</taxon>
        <taxon>Streptococcaceae</taxon>
        <taxon>Floricoccus</taxon>
    </lineage>
</organism>
<dbReference type="Pfam" id="PF13673">
    <property type="entry name" value="Acetyltransf_10"/>
    <property type="match status" value="1"/>
</dbReference>
<dbReference type="InterPro" id="IPR016181">
    <property type="entry name" value="Acyl_CoA_acyltransferase"/>
</dbReference>
<evidence type="ECO:0000256" key="1">
    <source>
        <dbReference type="ARBA" id="ARBA00022679"/>
    </source>
</evidence>
<dbReference type="STRING" id="1859473.BG261_02605"/>
<dbReference type="InterPro" id="IPR000182">
    <property type="entry name" value="GNAT_dom"/>
</dbReference>
<dbReference type="GO" id="GO:0016747">
    <property type="term" value="F:acyltransferase activity, transferring groups other than amino-acyl groups"/>
    <property type="evidence" value="ECO:0007669"/>
    <property type="project" value="InterPro"/>
</dbReference>
<dbReference type="AlphaFoldDB" id="A0A1E8GPS9"/>
<feature type="domain" description="N-acetyltransferase" evidence="3">
    <location>
        <begin position="4"/>
        <end position="147"/>
    </location>
</feature>
<dbReference type="PANTHER" id="PTHR43800:SF1">
    <property type="entry name" value="PEPTIDYL-LYSINE N-ACETYLTRANSFERASE YJAB"/>
    <property type="match status" value="1"/>
</dbReference>
<dbReference type="RefSeq" id="WP_070788677.1">
    <property type="nucleotide sequence ID" value="NZ_MKIR01000012.1"/>
</dbReference>
<dbReference type="SUPFAM" id="SSF55729">
    <property type="entry name" value="Acyl-CoA N-acyltransferases (Nat)"/>
    <property type="match status" value="1"/>
</dbReference>
<name>A0A1E8GPS9_9LACT</name>
<evidence type="ECO:0000259" key="3">
    <source>
        <dbReference type="PROSITE" id="PS51186"/>
    </source>
</evidence>
<evidence type="ECO:0000256" key="2">
    <source>
        <dbReference type="ARBA" id="ARBA00023315"/>
    </source>
</evidence>
<sequence>MKIIEIQDRTPHLIQELIRVWESSVRATHLFLSQRELEEIKGNVRQSIVEIPSLLIVENDDRLLIAFMGLEKEKLKMLYVANEARGKGNGRLLLTHGIDNYQIRELTVNEQNPLARGFYEHMGFKVYNRSDLDEQGYPYPILFMRLS</sequence>